<feature type="compositionally biased region" description="Polar residues" evidence="1">
    <location>
        <begin position="31"/>
        <end position="45"/>
    </location>
</feature>
<accession>A0A9P5SFH5</accession>
<organism evidence="3 4">
    <name type="scientific">Podila minutissima</name>
    <dbReference type="NCBI Taxonomy" id="64525"/>
    <lineage>
        <taxon>Eukaryota</taxon>
        <taxon>Fungi</taxon>
        <taxon>Fungi incertae sedis</taxon>
        <taxon>Mucoromycota</taxon>
        <taxon>Mortierellomycotina</taxon>
        <taxon>Mortierellomycetes</taxon>
        <taxon>Mortierellales</taxon>
        <taxon>Mortierellaceae</taxon>
        <taxon>Podila</taxon>
    </lineage>
</organism>
<evidence type="ECO:0000313" key="4">
    <source>
        <dbReference type="Proteomes" id="UP000696485"/>
    </source>
</evidence>
<feature type="region of interest" description="Disordered" evidence="1">
    <location>
        <begin position="272"/>
        <end position="292"/>
    </location>
</feature>
<proteinExistence type="predicted"/>
<feature type="transmembrane region" description="Helical" evidence="2">
    <location>
        <begin position="70"/>
        <end position="93"/>
    </location>
</feature>
<protein>
    <submittedName>
        <fullName evidence="3">Uncharacterized protein</fullName>
    </submittedName>
</protein>
<name>A0A9P5SFH5_9FUNG</name>
<feature type="compositionally biased region" description="Basic and acidic residues" evidence="1">
    <location>
        <begin position="47"/>
        <end position="60"/>
    </location>
</feature>
<feature type="region of interest" description="Disordered" evidence="1">
    <location>
        <begin position="29"/>
        <end position="60"/>
    </location>
</feature>
<keyword evidence="4" id="KW-1185">Reference proteome</keyword>
<feature type="compositionally biased region" description="Low complexity" evidence="1">
    <location>
        <begin position="276"/>
        <end position="292"/>
    </location>
</feature>
<feature type="region of interest" description="Disordered" evidence="1">
    <location>
        <begin position="145"/>
        <end position="165"/>
    </location>
</feature>
<comment type="caution">
    <text evidence="3">The sequence shown here is derived from an EMBL/GenBank/DDBJ whole genome shotgun (WGS) entry which is preliminary data.</text>
</comment>
<keyword evidence="2" id="KW-0472">Membrane</keyword>
<reference evidence="3" key="1">
    <citation type="journal article" date="2020" name="Fungal Divers.">
        <title>Resolving the Mortierellaceae phylogeny through synthesis of multi-gene phylogenetics and phylogenomics.</title>
        <authorList>
            <person name="Vandepol N."/>
            <person name="Liber J."/>
            <person name="Desiro A."/>
            <person name="Na H."/>
            <person name="Kennedy M."/>
            <person name="Barry K."/>
            <person name="Grigoriev I.V."/>
            <person name="Miller A.N."/>
            <person name="O'Donnell K."/>
            <person name="Stajich J.E."/>
            <person name="Bonito G."/>
        </authorList>
    </citation>
    <scope>NUCLEOTIDE SEQUENCE</scope>
    <source>
        <strain evidence="3">NVP1</strain>
    </source>
</reference>
<feature type="region of interest" description="Disordered" evidence="1">
    <location>
        <begin position="396"/>
        <end position="418"/>
    </location>
</feature>
<dbReference type="Proteomes" id="UP000696485">
    <property type="component" value="Unassembled WGS sequence"/>
</dbReference>
<evidence type="ECO:0000313" key="3">
    <source>
        <dbReference type="EMBL" id="KAF9328033.1"/>
    </source>
</evidence>
<keyword evidence="2" id="KW-0812">Transmembrane</keyword>
<dbReference type="EMBL" id="JAAAUY010000602">
    <property type="protein sequence ID" value="KAF9328033.1"/>
    <property type="molecule type" value="Genomic_DNA"/>
</dbReference>
<keyword evidence="2" id="KW-1133">Transmembrane helix</keyword>
<dbReference type="AlphaFoldDB" id="A0A9P5SFH5"/>
<evidence type="ECO:0000256" key="2">
    <source>
        <dbReference type="SAM" id="Phobius"/>
    </source>
</evidence>
<gene>
    <name evidence="3" type="ORF">BG006_008745</name>
</gene>
<sequence length="418" mass="45359">MEEINRRETWTMVEDDRYPFLANVLEKRQHTTPVDSNNHTTSVSRQHNHDDRSSAEHQGLDENTVSKATITAGVTVFVLGMFILIATAGYFLIKGKWGRANKSKTEEPVGGDGEQRPTEEPVFVVGQVEETELRTIIVVSADPKVSPAPEHSIATPTKTKRQQTIASTTIPSTILTTETPTLNNHDTSSQTSSQQVQVCLVVEQSPSTARLVEPQAASVFAFLKGTNNHTGSHMPALTRTKARSSVKHKRKNRIFPPRTQTRSSKALLALPPQPITTTSTSTRSSFESCSSSTLTRTNEPALVRTASCSSSSLTTCDSRSVQSIQRNIFSPIRPSRIRRSGASSSSTLRLDLKNTRSSSVLALFGSPRSSPSGSVADGASIQALYCPSLKSALSLVTNTEPQDHNEVEPLPAPTNIQA</sequence>
<evidence type="ECO:0000256" key="1">
    <source>
        <dbReference type="SAM" id="MobiDB-lite"/>
    </source>
</evidence>